<organism evidence="4 5">
    <name type="scientific">Kingdonia uniflora</name>
    <dbReference type="NCBI Taxonomy" id="39325"/>
    <lineage>
        <taxon>Eukaryota</taxon>
        <taxon>Viridiplantae</taxon>
        <taxon>Streptophyta</taxon>
        <taxon>Embryophyta</taxon>
        <taxon>Tracheophyta</taxon>
        <taxon>Spermatophyta</taxon>
        <taxon>Magnoliopsida</taxon>
        <taxon>Ranunculales</taxon>
        <taxon>Circaeasteraceae</taxon>
        <taxon>Kingdonia</taxon>
    </lineage>
</organism>
<sequence>MVIGDGILTPAMSVLSAVGGIKEFVKSQDAIVEISVVILICLFSAQRFGTDKVGYFFAPIILIWFCFIGGTGVYNLFKHDISILRAFNPRYIIDYFKRNGKDAYISLGGVVMCITGTEAMFADLGHFSVRAIQISFSGVVFPSLLCAYIGQAAYLTKFPEHVADTFYKSIPHAIYWPTFVVAVAAAIIASQAMISGAFAIISQALSLGCFQGLRYCCGCSDGHHNTLDFSHNANNMEDERLEDNIVLHGVRNIGVNISILSLI</sequence>
<keyword evidence="2" id="KW-0812">Transmembrane</keyword>
<keyword evidence="2" id="KW-0472">Membrane</keyword>
<comment type="similarity">
    <text evidence="1">Belongs to the HAK/KUP transporter (TC 2.A.72.3) family.</text>
</comment>
<dbReference type="PANTHER" id="PTHR30540">
    <property type="entry name" value="OSMOTIC STRESS POTASSIUM TRANSPORTER"/>
    <property type="match status" value="1"/>
</dbReference>
<proteinExistence type="inferred from homology"/>
<evidence type="ECO:0000313" key="5">
    <source>
        <dbReference type="Proteomes" id="UP000541444"/>
    </source>
</evidence>
<reference evidence="4 5" key="1">
    <citation type="journal article" date="2020" name="IScience">
        <title>Genome Sequencing of the Endangered Kingdonia uniflora (Circaeasteraceae, Ranunculales) Reveals Potential Mechanisms of Evolutionary Specialization.</title>
        <authorList>
            <person name="Sun Y."/>
            <person name="Deng T."/>
            <person name="Zhang A."/>
            <person name="Moore M.J."/>
            <person name="Landis J.B."/>
            <person name="Lin N."/>
            <person name="Zhang H."/>
            <person name="Zhang X."/>
            <person name="Huang J."/>
            <person name="Zhang X."/>
            <person name="Sun H."/>
            <person name="Wang H."/>
        </authorList>
    </citation>
    <scope>NUCLEOTIDE SEQUENCE [LARGE SCALE GENOMIC DNA]</scope>
    <source>
        <strain evidence="4">TB1705</strain>
        <tissue evidence="4">Leaf</tissue>
    </source>
</reference>
<dbReference type="Pfam" id="PF02705">
    <property type="entry name" value="K_trans"/>
    <property type="match status" value="1"/>
</dbReference>
<name>A0A7J7LM75_9MAGN</name>
<dbReference type="GO" id="GO:0016020">
    <property type="term" value="C:membrane"/>
    <property type="evidence" value="ECO:0007669"/>
    <property type="project" value="InterPro"/>
</dbReference>
<evidence type="ECO:0000256" key="2">
    <source>
        <dbReference type="SAM" id="Phobius"/>
    </source>
</evidence>
<dbReference type="PANTHER" id="PTHR30540:SF94">
    <property type="entry name" value="POTASSIUM TRANSPORTER 5"/>
    <property type="match status" value="1"/>
</dbReference>
<feature type="transmembrane region" description="Helical" evidence="2">
    <location>
        <begin position="55"/>
        <end position="77"/>
    </location>
</feature>
<dbReference type="GO" id="GO:0015079">
    <property type="term" value="F:potassium ion transmembrane transporter activity"/>
    <property type="evidence" value="ECO:0007669"/>
    <property type="project" value="InterPro"/>
</dbReference>
<feature type="transmembrane region" description="Helical" evidence="2">
    <location>
        <begin position="134"/>
        <end position="154"/>
    </location>
</feature>
<dbReference type="Proteomes" id="UP000541444">
    <property type="component" value="Unassembled WGS sequence"/>
</dbReference>
<dbReference type="InterPro" id="IPR053951">
    <property type="entry name" value="K_trans_N"/>
</dbReference>
<keyword evidence="2" id="KW-1133">Transmembrane helix</keyword>
<comment type="caution">
    <text evidence="4">The sequence shown here is derived from an EMBL/GenBank/DDBJ whole genome shotgun (WGS) entry which is preliminary data.</text>
</comment>
<accession>A0A7J7LM75</accession>
<dbReference type="AlphaFoldDB" id="A0A7J7LM75"/>
<dbReference type="InterPro" id="IPR003855">
    <property type="entry name" value="K+_transporter"/>
</dbReference>
<dbReference type="EMBL" id="JACGCM010002182">
    <property type="protein sequence ID" value="KAF6143771.1"/>
    <property type="molecule type" value="Genomic_DNA"/>
</dbReference>
<feature type="domain" description="K+ potassium transporter integral membrane" evidence="3">
    <location>
        <begin position="1"/>
        <end position="214"/>
    </location>
</feature>
<protein>
    <recommendedName>
        <fullName evidence="3">K+ potassium transporter integral membrane domain-containing protein</fullName>
    </recommendedName>
</protein>
<dbReference type="OrthoDB" id="1935093at2759"/>
<feature type="transmembrane region" description="Helical" evidence="2">
    <location>
        <begin position="174"/>
        <end position="201"/>
    </location>
</feature>
<gene>
    <name evidence="4" type="ORF">GIB67_033477</name>
</gene>
<evidence type="ECO:0000256" key="1">
    <source>
        <dbReference type="ARBA" id="ARBA00008440"/>
    </source>
</evidence>
<evidence type="ECO:0000259" key="3">
    <source>
        <dbReference type="Pfam" id="PF02705"/>
    </source>
</evidence>
<keyword evidence="5" id="KW-1185">Reference proteome</keyword>
<evidence type="ECO:0000313" key="4">
    <source>
        <dbReference type="EMBL" id="KAF6143771.1"/>
    </source>
</evidence>